<dbReference type="EMBL" id="JAVHJL010000006">
    <property type="protein sequence ID" value="KAK6501110.1"/>
    <property type="molecule type" value="Genomic_DNA"/>
</dbReference>
<dbReference type="InterPro" id="IPR001810">
    <property type="entry name" value="F-box_dom"/>
</dbReference>
<name>A0AAV9W433_9PEZI</name>
<dbReference type="AlphaFoldDB" id="A0AAV9W433"/>
<comment type="caution">
    <text evidence="2">The sequence shown here is derived from an EMBL/GenBank/DDBJ whole genome shotgun (WGS) entry which is preliminary data.</text>
</comment>
<dbReference type="Gene3D" id="1.20.1280.50">
    <property type="match status" value="1"/>
</dbReference>
<keyword evidence="3" id="KW-1185">Reference proteome</keyword>
<dbReference type="PROSITE" id="PS50181">
    <property type="entry name" value="FBOX"/>
    <property type="match status" value="1"/>
</dbReference>
<organism evidence="2 3">
    <name type="scientific">Arthrobotrys musiformis</name>
    <dbReference type="NCBI Taxonomy" id="47236"/>
    <lineage>
        <taxon>Eukaryota</taxon>
        <taxon>Fungi</taxon>
        <taxon>Dikarya</taxon>
        <taxon>Ascomycota</taxon>
        <taxon>Pezizomycotina</taxon>
        <taxon>Orbiliomycetes</taxon>
        <taxon>Orbiliales</taxon>
        <taxon>Orbiliaceae</taxon>
        <taxon>Arthrobotrys</taxon>
    </lineage>
</organism>
<proteinExistence type="predicted"/>
<evidence type="ECO:0000259" key="1">
    <source>
        <dbReference type="PROSITE" id="PS50181"/>
    </source>
</evidence>
<evidence type="ECO:0000313" key="3">
    <source>
        <dbReference type="Proteomes" id="UP001370758"/>
    </source>
</evidence>
<protein>
    <recommendedName>
        <fullName evidence="1">F-box domain-containing protein</fullName>
    </recommendedName>
</protein>
<gene>
    <name evidence="2" type="ORF">TWF481_008958</name>
</gene>
<evidence type="ECO:0000313" key="2">
    <source>
        <dbReference type="EMBL" id="KAK6501110.1"/>
    </source>
</evidence>
<dbReference type="Proteomes" id="UP001370758">
    <property type="component" value="Unassembled WGS sequence"/>
</dbReference>
<feature type="domain" description="F-box" evidence="1">
    <location>
        <begin position="5"/>
        <end position="51"/>
    </location>
</feature>
<reference evidence="2 3" key="1">
    <citation type="submission" date="2023-08" db="EMBL/GenBank/DDBJ databases">
        <authorList>
            <person name="Palmer J.M."/>
        </authorList>
    </citation>
    <scope>NUCLEOTIDE SEQUENCE [LARGE SCALE GENOMIC DNA]</scope>
    <source>
        <strain evidence="2 3">TWF481</strain>
    </source>
</reference>
<dbReference type="SUPFAM" id="SSF81383">
    <property type="entry name" value="F-box domain"/>
    <property type="match status" value="1"/>
</dbReference>
<dbReference type="InterPro" id="IPR036047">
    <property type="entry name" value="F-box-like_dom_sf"/>
</dbReference>
<sequence>MNKETDILGRLPCEIGYHIAVQFSPKEYIRFCRVSKKWATLLHSDSLANNMIRLHFSGCSDLASYENFEDRYSVLRNLLFRDHARRNGLVMKVKRFNFQRGYFWPKCFHSGALAVETIGVGENGYPTHVFYVLDLDRKAESPPRTIRDLSDFDVSGNLLCLAGPGFIVEINTGSGSGVTVLSYSGEVVGKWCMKVPGDSGMRYLFGCTDRYVVIRMQSSDGKLVHYEVWDATTKEVSAYDIDADILSKQTVLTMESEDMDDDDDPFFFQGFDWQEHECKIYVQNDAKTITLSNRFNAGWFLIQKFSFASETELENISETQASFNIPPTLGCAWGGIVVKPVFLERAHGVLMGSTEVTVEYPDDLRVDYVWYDYDRNSQDPAQDVQQINWTVDNIRNPFIPGEDEGGTFFPMDTTLYSAMVPIGSPVPECDSPLALYHLRENGTDWHPEATDLGILKLSEIDVISNDRYAAVSQYGGMLVLEWHDFDSWWELKMRGPKDKIETRHEFWRDENVSLENFCCEPIT</sequence>
<dbReference type="Pfam" id="PF00646">
    <property type="entry name" value="F-box"/>
    <property type="match status" value="1"/>
</dbReference>
<accession>A0AAV9W433</accession>